<evidence type="ECO:0000256" key="4">
    <source>
        <dbReference type="ARBA" id="ARBA00022777"/>
    </source>
</evidence>
<evidence type="ECO:0000313" key="7">
    <source>
        <dbReference type="EMBL" id="KFD49103.1"/>
    </source>
</evidence>
<dbReference type="EMBL" id="KL363278">
    <property type="protein sequence ID" value="KFD49103.1"/>
    <property type="molecule type" value="Genomic_DNA"/>
</dbReference>
<dbReference type="PANTHER" id="PTHR14456:SF2">
    <property type="entry name" value="INOSITOL-PENTAKISPHOSPHATE 2-KINASE"/>
    <property type="match status" value="1"/>
</dbReference>
<comment type="catalytic activity">
    <reaction evidence="6">
        <text>1D-myo-inositol 1,3,4,5,6-pentakisphosphate + ATP = 1D-myo-inositol hexakisphosphate + ADP + H(+)</text>
        <dbReference type="Rhea" id="RHEA:20313"/>
        <dbReference type="ChEBI" id="CHEBI:15378"/>
        <dbReference type="ChEBI" id="CHEBI:30616"/>
        <dbReference type="ChEBI" id="CHEBI:57733"/>
        <dbReference type="ChEBI" id="CHEBI:58130"/>
        <dbReference type="ChEBI" id="CHEBI:456216"/>
        <dbReference type="EC" id="2.7.1.158"/>
    </reaction>
</comment>
<organism evidence="7 8">
    <name type="scientific">Trichuris suis</name>
    <name type="common">pig whipworm</name>
    <dbReference type="NCBI Taxonomy" id="68888"/>
    <lineage>
        <taxon>Eukaryota</taxon>
        <taxon>Metazoa</taxon>
        <taxon>Ecdysozoa</taxon>
        <taxon>Nematoda</taxon>
        <taxon>Enoplea</taxon>
        <taxon>Dorylaimia</taxon>
        <taxon>Trichinellida</taxon>
        <taxon>Trichuridae</taxon>
        <taxon>Trichuris</taxon>
    </lineage>
</organism>
<dbReference type="GO" id="GO:0005634">
    <property type="term" value="C:nucleus"/>
    <property type="evidence" value="ECO:0007669"/>
    <property type="project" value="TreeGrafter"/>
</dbReference>
<dbReference type="GO" id="GO:0035299">
    <property type="term" value="F:inositol-1,3,4,5,6-pentakisphosphate 2-kinase activity"/>
    <property type="evidence" value="ECO:0007669"/>
    <property type="project" value="UniProtKB-EC"/>
</dbReference>
<keyword evidence="3 6" id="KW-0547">Nucleotide-binding</keyword>
<dbReference type="GO" id="GO:0005524">
    <property type="term" value="F:ATP binding"/>
    <property type="evidence" value="ECO:0007669"/>
    <property type="project" value="UniProtKB-KW"/>
</dbReference>
<dbReference type="GO" id="GO:0032958">
    <property type="term" value="P:inositol phosphate biosynthetic process"/>
    <property type="evidence" value="ECO:0007669"/>
    <property type="project" value="TreeGrafter"/>
</dbReference>
<keyword evidence="4 6" id="KW-0418">Kinase</keyword>
<dbReference type="Pfam" id="PF06090">
    <property type="entry name" value="Ins_P5_2-kin"/>
    <property type="match status" value="1"/>
</dbReference>
<protein>
    <recommendedName>
        <fullName evidence="1 6">Inositol-pentakisphosphate 2-kinase</fullName>
        <ecNumber evidence="1 6">2.7.1.158</ecNumber>
    </recommendedName>
</protein>
<dbReference type="AlphaFoldDB" id="A0A085LVV7"/>
<dbReference type="EC" id="2.7.1.158" evidence="1 6"/>
<evidence type="ECO:0000256" key="2">
    <source>
        <dbReference type="ARBA" id="ARBA00022679"/>
    </source>
</evidence>
<evidence type="ECO:0000256" key="5">
    <source>
        <dbReference type="ARBA" id="ARBA00022840"/>
    </source>
</evidence>
<evidence type="ECO:0000313" key="8">
    <source>
        <dbReference type="Proteomes" id="UP000030764"/>
    </source>
</evidence>
<dbReference type="InterPro" id="IPR009286">
    <property type="entry name" value="Ins_P5_2-kin"/>
</dbReference>
<evidence type="ECO:0000256" key="1">
    <source>
        <dbReference type="ARBA" id="ARBA00012023"/>
    </source>
</evidence>
<keyword evidence="8" id="KW-1185">Reference proteome</keyword>
<sequence>MSVVASERSAIAYFRGEGNCHIVIGFERNGMRYVWRVRKRFGTDAREYLHETSNNSLFCHIMSRLFDQCFVVLPKLIRVDLPLLESLPHFQRYPVPAEWRTSQSRVYAAELPDLCYFTEYCSESTGDTVTVELKPKQGFIPLSLRRISPYCSNCLLQMVKSRNGTYTNMYDFCPLDLYSVDFKRVYRAVSSLAKIPHANMKVFKNGQLVHSNQNSADLDKLFGHRCTNGMTQGEDFAKLIAKILTCAYVENSEEYKSVMAKTPLLQHILLLQKQDTEGPFAVAEYIKDLMKRSGESGDSGRLFAGAPTSVKAAAFCSIVAASLRDCSVMITMKIFSRKPETSRLPVFTLPCGCFVVYRMRLIDLDYKTPAKLVSYANRLKDALNLISQSDWKTKRPPCVE</sequence>
<gene>
    <name evidence="7" type="ORF">M513_10045</name>
</gene>
<evidence type="ECO:0000256" key="3">
    <source>
        <dbReference type="ARBA" id="ARBA00022741"/>
    </source>
</evidence>
<dbReference type="PANTHER" id="PTHR14456">
    <property type="entry name" value="INOSITOL POLYPHOSPHATE KINASE 1"/>
    <property type="match status" value="1"/>
</dbReference>
<keyword evidence="5 6" id="KW-0067">ATP-binding</keyword>
<evidence type="ECO:0000256" key="6">
    <source>
        <dbReference type="RuleBase" id="RU364126"/>
    </source>
</evidence>
<comment type="domain">
    <text evidence="6">The EXKPK motif is conserved in inositol-pentakisphosphate 2-kinases of both family 1 and 2.</text>
</comment>
<reference evidence="7 8" key="1">
    <citation type="journal article" date="2014" name="Nat. Genet.">
        <title>Genome and transcriptome of the porcine whipworm Trichuris suis.</title>
        <authorList>
            <person name="Jex A.R."/>
            <person name="Nejsum P."/>
            <person name="Schwarz E.M."/>
            <person name="Hu L."/>
            <person name="Young N.D."/>
            <person name="Hall R.S."/>
            <person name="Korhonen P.K."/>
            <person name="Liao S."/>
            <person name="Thamsborg S."/>
            <person name="Xia J."/>
            <person name="Xu P."/>
            <person name="Wang S."/>
            <person name="Scheerlinck J.P."/>
            <person name="Hofmann A."/>
            <person name="Sternberg P.W."/>
            <person name="Wang J."/>
            <person name="Gasser R.B."/>
        </authorList>
    </citation>
    <scope>NUCLEOTIDE SEQUENCE [LARGE SCALE GENOMIC DNA]</scope>
    <source>
        <strain evidence="7">DCEP-RM93M</strain>
    </source>
</reference>
<keyword evidence="2 6" id="KW-0808">Transferase</keyword>
<name>A0A085LVV7_9BILA</name>
<dbReference type="Proteomes" id="UP000030764">
    <property type="component" value="Unassembled WGS sequence"/>
</dbReference>
<comment type="function">
    <text evidence="6">Phosphorylates Ins(1,3,4,5,6)P5 at position 2 to form Ins(1,2,3,4,5,6)P6 (InsP6 or phytate).</text>
</comment>
<proteinExistence type="predicted"/>
<accession>A0A085LVV7</accession>